<evidence type="ECO:0000313" key="2">
    <source>
        <dbReference type="EMBL" id="KAJ1100883.1"/>
    </source>
</evidence>
<gene>
    <name evidence="2" type="ORF">NDU88_005958</name>
</gene>
<evidence type="ECO:0000313" key="3">
    <source>
        <dbReference type="Proteomes" id="UP001066276"/>
    </source>
</evidence>
<name>A0AAV7MBY2_PLEWA</name>
<sequence>MVRAPGAEPVQAGRLSRKRLLPASASCFSVRLAPAPHRRGSSEWHKKMAASRHSQLRLDSEIDRSRAECQWEWIQSLVGQLSSRSPDPAGGELG</sequence>
<comment type="caution">
    <text evidence="2">The sequence shown here is derived from an EMBL/GenBank/DDBJ whole genome shotgun (WGS) entry which is preliminary data.</text>
</comment>
<reference evidence="2" key="1">
    <citation type="journal article" date="2022" name="bioRxiv">
        <title>Sequencing and chromosome-scale assembly of the giantPleurodeles waltlgenome.</title>
        <authorList>
            <person name="Brown T."/>
            <person name="Elewa A."/>
            <person name="Iarovenko S."/>
            <person name="Subramanian E."/>
            <person name="Araus A.J."/>
            <person name="Petzold A."/>
            <person name="Susuki M."/>
            <person name="Suzuki K.-i.T."/>
            <person name="Hayashi T."/>
            <person name="Toyoda A."/>
            <person name="Oliveira C."/>
            <person name="Osipova E."/>
            <person name="Leigh N.D."/>
            <person name="Simon A."/>
            <person name="Yun M.H."/>
        </authorList>
    </citation>
    <scope>NUCLEOTIDE SEQUENCE</scope>
    <source>
        <strain evidence="2">20211129_DDA</strain>
        <tissue evidence="2">Liver</tissue>
    </source>
</reference>
<dbReference type="EMBL" id="JANPWB010000014">
    <property type="protein sequence ID" value="KAJ1100883.1"/>
    <property type="molecule type" value="Genomic_DNA"/>
</dbReference>
<evidence type="ECO:0000256" key="1">
    <source>
        <dbReference type="SAM" id="MobiDB-lite"/>
    </source>
</evidence>
<dbReference type="AlphaFoldDB" id="A0AAV7MBY2"/>
<feature type="region of interest" description="Disordered" evidence="1">
    <location>
        <begin position="36"/>
        <end position="56"/>
    </location>
</feature>
<protein>
    <submittedName>
        <fullName evidence="2">Uncharacterized protein</fullName>
    </submittedName>
</protein>
<organism evidence="2 3">
    <name type="scientific">Pleurodeles waltl</name>
    <name type="common">Iberian ribbed newt</name>
    <dbReference type="NCBI Taxonomy" id="8319"/>
    <lineage>
        <taxon>Eukaryota</taxon>
        <taxon>Metazoa</taxon>
        <taxon>Chordata</taxon>
        <taxon>Craniata</taxon>
        <taxon>Vertebrata</taxon>
        <taxon>Euteleostomi</taxon>
        <taxon>Amphibia</taxon>
        <taxon>Batrachia</taxon>
        <taxon>Caudata</taxon>
        <taxon>Salamandroidea</taxon>
        <taxon>Salamandridae</taxon>
        <taxon>Pleurodelinae</taxon>
        <taxon>Pleurodeles</taxon>
    </lineage>
</organism>
<dbReference type="Proteomes" id="UP001066276">
    <property type="component" value="Chromosome 10"/>
</dbReference>
<accession>A0AAV7MBY2</accession>
<proteinExistence type="predicted"/>
<keyword evidence="3" id="KW-1185">Reference proteome</keyword>